<comment type="caution">
    <text evidence="2">The sequence shown here is derived from an EMBL/GenBank/DDBJ whole genome shotgun (WGS) entry which is preliminary data.</text>
</comment>
<gene>
    <name evidence="2" type="ORF">K8I29_08910</name>
</gene>
<dbReference type="SUPFAM" id="SSF51269">
    <property type="entry name" value="AFP III-like domain"/>
    <property type="match status" value="1"/>
</dbReference>
<dbReference type="PANTHER" id="PTHR42966:SF1">
    <property type="entry name" value="SIALIC ACID SYNTHASE"/>
    <property type="match status" value="1"/>
</dbReference>
<dbReference type="Pfam" id="PF03102">
    <property type="entry name" value="NeuB"/>
    <property type="match status" value="1"/>
</dbReference>
<dbReference type="PROSITE" id="PS50844">
    <property type="entry name" value="AFP_LIKE"/>
    <property type="match status" value="1"/>
</dbReference>
<accession>A0A953J822</accession>
<dbReference type="SUPFAM" id="SSF51569">
    <property type="entry name" value="Aldolase"/>
    <property type="match status" value="1"/>
</dbReference>
<dbReference type="InterPro" id="IPR003329">
    <property type="entry name" value="Cytidylyl_trans"/>
</dbReference>
<dbReference type="CDD" id="cd11615">
    <property type="entry name" value="SAF_NeuB_like"/>
    <property type="match status" value="1"/>
</dbReference>
<dbReference type="PANTHER" id="PTHR42966">
    <property type="entry name" value="N-ACETYLNEURAMINATE SYNTHASE"/>
    <property type="match status" value="1"/>
</dbReference>
<dbReference type="Gene3D" id="3.20.20.70">
    <property type="entry name" value="Aldolase class I"/>
    <property type="match status" value="1"/>
</dbReference>
<dbReference type="GO" id="GO:0047444">
    <property type="term" value="F:N-acylneuraminate-9-phosphate synthase activity"/>
    <property type="evidence" value="ECO:0007669"/>
    <property type="project" value="TreeGrafter"/>
</dbReference>
<reference evidence="2" key="1">
    <citation type="journal article" date="2021" name="bioRxiv">
        <title>Unraveling nitrogen, sulfur and carbon metabolic pathways and microbial community transcriptional responses to substrate deprivation and toxicity stresses in a bioreactor mimicking anoxic brackish coastal sediment conditions.</title>
        <authorList>
            <person name="Martins P.D."/>
            <person name="Echeveste M.J."/>
            <person name="Arshad A."/>
            <person name="Kurth J."/>
            <person name="Ouboter H."/>
            <person name="Jetten M.S.M."/>
            <person name="Welte C.U."/>
        </authorList>
    </citation>
    <scope>NUCLEOTIDE SEQUENCE</scope>
    <source>
        <strain evidence="2">MAG_39</strain>
    </source>
</reference>
<dbReference type="InterPro" id="IPR006190">
    <property type="entry name" value="SAF_AFP_Neu5Ac"/>
</dbReference>
<dbReference type="InterPro" id="IPR051690">
    <property type="entry name" value="PseI-like"/>
</dbReference>
<dbReference type="Proteomes" id="UP000705867">
    <property type="component" value="Unassembled WGS sequence"/>
</dbReference>
<dbReference type="GO" id="GO:0016051">
    <property type="term" value="P:carbohydrate biosynthetic process"/>
    <property type="evidence" value="ECO:0007669"/>
    <property type="project" value="InterPro"/>
</dbReference>
<organism evidence="2 3">
    <name type="scientific">Candidatus Nitrobium versatile</name>
    <dbReference type="NCBI Taxonomy" id="2884831"/>
    <lineage>
        <taxon>Bacteria</taxon>
        <taxon>Pseudomonadati</taxon>
        <taxon>Nitrospirota</taxon>
        <taxon>Nitrospiria</taxon>
        <taxon>Nitrospirales</taxon>
        <taxon>Nitrospiraceae</taxon>
        <taxon>Candidatus Nitrobium</taxon>
    </lineage>
</organism>
<dbReference type="InterPro" id="IPR013785">
    <property type="entry name" value="Aldolase_TIM"/>
</dbReference>
<dbReference type="Pfam" id="PF02348">
    <property type="entry name" value="CTP_transf_3"/>
    <property type="match status" value="1"/>
</dbReference>
<evidence type="ECO:0000313" key="3">
    <source>
        <dbReference type="Proteomes" id="UP000705867"/>
    </source>
</evidence>
<sequence>MPDTSVPFVKIGDRTVGEGHPLLLIAEAANAHEGDFEKALQLVHAAADAGADAVKFQRFRAERLVTKGDPKLAHFKALEFDDTRWKGLITAARDRGLLFLADLFYEEAVEEMLSLGIDAVKIHSTDIANPRMLQALKGKGLPVLLSTGGSTPEEIGRALALLSPAEAVLMHGFQGFPTGIDDLHLRRMTTLKERYRLPVGLQDHVAGDSPLCPLIPFIAMGMGAAVVEKHITLDRSKKGIDYYSSLNPGEFRDMVSRIREAERAMGSNSMSMGENERTYRKRMKKFIVASKDLEKGKPVPPAALDFKRVGEGITPALADRISGRVLRRSVAADEPLLPGDIELNAVILIAVRMSSTRLPGKALIELEGRTTIEHLIDRLKGARVPKAIVLCTSTHPNDKVLLDIAERNGIKAFAGSEDDVMGRFLGAGEREGAEIVVRVTGDDILIDPVHLDKLVFHLFEKNADYACMTGLPKGTECEAISYKALKAAHERAIDSRWTEYMTYYLKVPELFTVVDMPVEERYTRKFRLTLDYAEDLEVLRTVFRNLYRKGEVFTLDELITFLDAHAEVLELNKEVKPKVLPPEMNTGLRL</sequence>
<evidence type="ECO:0000313" key="2">
    <source>
        <dbReference type="EMBL" id="MBZ0156312.1"/>
    </source>
</evidence>
<protein>
    <submittedName>
        <fullName evidence="2">N-acetylneuraminate synthase family protein</fullName>
    </submittedName>
</protein>
<dbReference type="InterPro" id="IPR029044">
    <property type="entry name" value="Nucleotide-diphossugar_trans"/>
</dbReference>
<dbReference type="InterPro" id="IPR013132">
    <property type="entry name" value="PseI/NeuA/B-like_N"/>
</dbReference>
<dbReference type="CDD" id="cd02518">
    <property type="entry name" value="GT2_SpsF"/>
    <property type="match status" value="1"/>
</dbReference>
<evidence type="ECO:0000259" key="1">
    <source>
        <dbReference type="PROSITE" id="PS50844"/>
    </source>
</evidence>
<dbReference type="InterPro" id="IPR013974">
    <property type="entry name" value="SAF"/>
</dbReference>
<dbReference type="SMART" id="SM00858">
    <property type="entry name" value="SAF"/>
    <property type="match status" value="1"/>
</dbReference>
<feature type="domain" description="AFP-like" evidence="1">
    <location>
        <begin position="286"/>
        <end position="344"/>
    </location>
</feature>
<dbReference type="Gene3D" id="3.90.550.10">
    <property type="entry name" value="Spore Coat Polysaccharide Biosynthesis Protein SpsA, Chain A"/>
    <property type="match status" value="1"/>
</dbReference>
<dbReference type="Pfam" id="PF08666">
    <property type="entry name" value="SAF"/>
    <property type="match status" value="1"/>
</dbReference>
<dbReference type="InterPro" id="IPR057736">
    <property type="entry name" value="SAF_PseI/NeuA/NeuB"/>
</dbReference>
<dbReference type="InterPro" id="IPR036732">
    <property type="entry name" value="AFP_Neu5c_C_sf"/>
</dbReference>
<dbReference type="AlphaFoldDB" id="A0A953J822"/>
<dbReference type="EMBL" id="JAIOIV010000073">
    <property type="protein sequence ID" value="MBZ0156312.1"/>
    <property type="molecule type" value="Genomic_DNA"/>
</dbReference>
<reference evidence="2" key="2">
    <citation type="submission" date="2021-08" db="EMBL/GenBank/DDBJ databases">
        <authorList>
            <person name="Dalcin Martins P."/>
        </authorList>
    </citation>
    <scope>NUCLEOTIDE SEQUENCE</scope>
    <source>
        <strain evidence="2">MAG_39</strain>
    </source>
</reference>
<proteinExistence type="predicted"/>
<dbReference type="Gene3D" id="3.90.1210.10">
    <property type="entry name" value="Antifreeze-like/N-acetylneuraminic acid synthase C-terminal domain"/>
    <property type="match status" value="1"/>
</dbReference>
<dbReference type="SUPFAM" id="SSF53448">
    <property type="entry name" value="Nucleotide-diphospho-sugar transferases"/>
    <property type="match status" value="1"/>
</dbReference>
<name>A0A953J822_9BACT</name>